<dbReference type="InterPro" id="IPR013025">
    <property type="entry name" value="Ribosomal_uL23-like"/>
</dbReference>
<organism evidence="6">
    <name type="scientific">marine metagenome</name>
    <dbReference type="NCBI Taxonomy" id="408172"/>
    <lineage>
        <taxon>unclassified sequences</taxon>
        <taxon>metagenomes</taxon>
        <taxon>ecological metagenomes</taxon>
    </lineage>
</organism>
<dbReference type="GO" id="GO:0019843">
    <property type="term" value="F:rRNA binding"/>
    <property type="evidence" value="ECO:0007669"/>
    <property type="project" value="UniProtKB-KW"/>
</dbReference>
<dbReference type="GO" id="GO:1990904">
    <property type="term" value="C:ribonucleoprotein complex"/>
    <property type="evidence" value="ECO:0007669"/>
    <property type="project" value="UniProtKB-KW"/>
</dbReference>
<dbReference type="GO" id="GO:0003735">
    <property type="term" value="F:structural constituent of ribosome"/>
    <property type="evidence" value="ECO:0007669"/>
    <property type="project" value="InterPro"/>
</dbReference>
<reference evidence="6" key="1">
    <citation type="submission" date="2018-05" db="EMBL/GenBank/DDBJ databases">
        <authorList>
            <person name="Lanie J.A."/>
            <person name="Ng W.-L."/>
            <person name="Kazmierczak K.M."/>
            <person name="Andrzejewski T.M."/>
            <person name="Davidsen T.M."/>
            <person name="Wayne K.J."/>
            <person name="Tettelin H."/>
            <person name="Glass J.I."/>
            <person name="Rusch D."/>
            <person name="Podicherti R."/>
            <person name="Tsui H.-C.T."/>
            <person name="Winkler M.E."/>
        </authorList>
    </citation>
    <scope>NUCLEOTIDE SEQUENCE</scope>
</reference>
<keyword evidence="3" id="KW-0694">RNA-binding</keyword>
<dbReference type="PROSITE" id="PS00050">
    <property type="entry name" value="RIBOSOMAL_L23"/>
    <property type="match status" value="1"/>
</dbReference>
<dbReference type="InterPro" id="IPR001014">
    <property type="entry name" value="Ribosomal_uL23_CS"/>
</dbReference>
<evidence type="ECO:0000256" key="4">
    <source>
        <dbReference type="ARBA" id="ARBA00022980"/>
    </source>
</evidence>
<evidence type="ECO:0000256" key="3">
    <source>
        <dbReference type="ARBA" id="ARBA00022884"/>
    </source>
</evidence>
<evidence type="ECO:0000256" key="2">
    <source>
        <dbReference type="ARBA" id="ARBA00022730"/>
    </source>
</evidence>
<evidence type="ECO:0000313" key="6">
    <source>
        <dbReference type="EMBL" id="SVA45741.1"/>
    </source>
</evidence>
<dbReference type="Pfam" id="PF00276">
    <property type="entry name" value="Ribosomal_L23"/>
    <property type="match status" value="1"/>
</dbReference>
<dbReference type="Gene3D" id="3.30.70.330">
    <property type="match status" value="1"/>
</dbReference>
<name>A0A381W062_9ZZZZ</name>
<dbReference type="PANTHER" id="PTHR11620">
    <property type="entry name" value="60S RIBOSOMAL PROTEIN L23A"/>
    <property type="match status" value="1"/>
</dbReference>
<comment type="similarity">
    <text evidence="1">Belongs to the universal ribosomal protein uL23 family.</text>
</comment>
<keyword evidence="4" id="KW-0689">Ribosomal protein</keyword>
<evidence type="ECO:0000256" key="5">
    <source>
        <dbReference type="ARBA" id="ARBA00023274"/>
    </source>
</evidence>
<evidence type="ECO:0000256" key="1">
    <source>
        <dbReference type="ARBA" id="ARBA00006700"/>
    </source>
</evidence>
<dbReference type="AlphaFoldDB" id="A0A381W062"/>
<accession>A0A381W062</accession>
<dbReference type="SUPFAM" id="SSF54189">
    <property type="entry name" value="Ribosomal proteins S24e, L23 and L15e"/>
    <property type="match status" value="1"/>
</dbReference>
<dbReference type="GO" id="GO:0005840">
    <property type="term" value="C:ribosome"/>
    <property type="evidence" value="ECO:0007669"/>
    <property type="project" value="UniProtKB-KW"/>
</dbReference>
<keyword evidence="5" id="KW-0687">Ribonucleoprotein</keyword>
<proteinExistence type="inferred from homology"/>
<dbReference type="GO" id="GO:0006412">
    <property type="term" value="P:translation"/>
    <property type="evidence" value="ECO:0007669"/>
    <property type="project" value="InterPro"/>
</dbReference>
<keyword evidence="2" id="KW-0699">rRNA-binding</keyword>
<dbReference type="HAMAP" id="MF_01369_B">
    <property type="entry name" value="Ribosomal_uL23_B"/>
    <property type="match status" value="1"/>
</dbReference>
<dbReference type="EMBL" id="UINC01010265">
    <property type="protein sequence ID" value="SVA45741.1"/>
    <property type="molecule type" value="Genomic_DNA"/>
</dbReference>
<sequence>MYVKLILKPILTEKMAILKERENKFAFLVTKDANKPQIKKAVEEKFDVKVKKIATMNGLGKTKQMTIKSGGRVIRTRGKRSNWKKAVVTLNDGFTIDLVQGETAS</sequence>
<gene>
    <name evidence="6" type="ORF">METZ01_LOCUS98595</name>
</gene>
<dbReference type="NCBIfam" id="NF004363">
    <property type="entry name" value="PRK05738.2-4"/>
    <property type="match status" value="1"/>
</dbReference>
<dbReference type="InterPro" id="IPR012677">
    <property type="entry name" value="Nucleotide-bd_a/b_plait_sf"/>
</dbReference>
<dbReference type="InterPro" id="IPR012678">
    <property type="entry name" value="Ribosomal_uL23/eL15/eS24_sf"/>
</dbReference>
<evidence type="ECO:0008006" key="7">
    <source>
        <dbReference type="Google" id="ProtNLM"/>
    </source>
</evidence>
<protein>
    <recommendedName>
        <fullName evidence="7">50S ribosomal protein L23</fullName>
    </recommendedName>
</protein>